<feature type="domain" description="Dihydrodipicolinate reductase N-terminal" evidence="14">
    <location>
        <begin position="5"/>
        <end position="128"/>
    </location>
</feature>
<protein>
    <recommendedName>
        <fullName evidence="10 13">4-hydroxy-tetrahydrodipicolinate reductase</fullName>
        <shortName evidence="13">HTPA reductase</shortName>
        <ecNumber evidence="10 13">1.17.1.8</ecNumber>
    </recommendedName>
</protein>
<dbReference type="PIRSF" id="PIRSF000161">
    <property type="entry name" value="DHPR"/>
    <property type="match status" value="1"/>
</dbReference>
<feature type="binding site" evidence="13">
    <location>
        <begin position="125"/>
        <end position="128"/>
    </location>
    <ligand>
        <name>NAD(+)</name>
        <dbReference type="ChEBI" id="CHEBI:57540"/>
    </ligand>
</feature>
<dbReference type="NCBIfam" id="TIGR00036">
    <property type="entry name" value="dapB"/>
    <property type="match status" value="1"/>
</dbReference>
<feature type="binding site" evidence="13">
    <location>
        <begin position="11"/>
        <end position="16"/>
    </location>
    <ligand>
        <name>NAD(+)</name>
        <dbReference type="ChEBI" id="CHEBI:57540"/>
    </ligand>
</feature>
<comment type="function">
    <text evidence="13">Catalyzes the conversion of 4-hydroxy-tetrahydrodipicolinate (HTPA) to tetrahydrodipicolinate.</text>
</comment>
<comment type="caution">
    <text evidence="13">Was originally thought to be a dihydrodipicolinate reductase (DHDPR), catalyzing the conversion of dihydrodipicolinate to tetrahydrodipicolinate. However, it was shown in E.coli that the substrate of the enzymatic reaction is not dihydrodipicolinate (DHDP) but in fact (2S,4S)-4-hydroxy-2,3,4,5-tetrahydrodipicolinic acid (HTPA), the product released by the DapA-catalyzed reaction.</text>
</comment>
<sequence>MNNIVRIGIVGSDGRMGRQLIKSIIQTPGVLLGAVVVNTCSWLIGHDAGTLVNHSVLGIPITDKLDAVINNFDILIDFTSPQGTLTYLPFCKKHHKSMVIGTTGFNDVEIMLIKNSSQEIPIVYSSNFSIGATLILKVVEKIATVMGERADIEIMEAHHRKKVDSPSGTALAMGEAIAKVLKWDFSRHAVYSKDRVTGPRLEKTIGFTSIRCGNIIGEHKALFADIDEHIEISHKSLDRSVFAKGAITAALWLHTKKTGFFSMIDVLELQDI</sequence>
<keyword evidence="4 13" id="KW-0521">NADP</keyword>
<dbReference type="PANTHER" id="PTHR20836:SF0">
    <property type="entry name" value="4-HYDROXY-TETRAHYDRODIPICOLINATE REDUCTASE 1, CHLOROPLASTIC-RELATED"/>
    <property type="match status" value="1"/>
</dbReference>
<feature type="binding site" evidence="13">
    <location>
        <begin position="168"/>
        <end position="169"/>
    </location>
    <ligand>
        <name>(S)-2,3,4,5-tetrahydrodipicolinate</name>
        <dbReference type="ChEBI" id="CHEBI:16845"/>
    </ligand>
</feature>
<dbReference type="SUPFAM" id="SSF55347">
    <property type="entry name" value="Glyceraldehyde-3-phosphate dehydrogenase-like, C-terminal domain"/>
    <property type="match status" value="1"/>
</dbReference>
<dbReference type="HAMAP" id="MF_00102">
    <property type="entry name" value="DapB"/>
    <property type="match status" value="1"/>
</dbReference>
<accession>A0A451DI58</accession>
<dbReference type="GO" id="GO:0051287">
    <property type="term" value="F:NAD binding"/>
    <property type="evidence" value="ECO:0007669"/>
    <property type="project" value="UniProtKB-UniRule"/>
</dbReference>
<dbReference type="UniPathway" id="UPA00034">
    <property type="reaction ID" value="UER00018"/>
</dbReference>
<comment type="subunit">
    <text evidence="13">Homotetramer.</text>
</comment>
<evidence type="ECO:0000256" key="8">
    <source>
        <dbReference type="ARBA" id="ARBA00023154"/>
    </source>
</evidence>
<feature type="active site" description="Proton donor/acceptor" evidence="13">
    <location>
        <position position="158"/>
    </location>
</feature>
<dbReference type="EMBL" id="LR217730">
    <property type="protein sequence ID" value="VFP86325.1"/>
    <property type="molecule type" value="Genomic_DNA"/>
</dbReference>
<comment type="subcellular location">
    <subcellularLocation>
        <location evidence="13">Cytoplasm</location>
    </subcellularLocation>
</comment>
<evidence type="ECO:0000256" key="6">
    <source>
        <dbReference type="ARBA" id="ARBA00023002"/>
    </source>
</evidence>
<dbReference type="InterPro" id="IPR023940">
    <property type="entry name" value="DHDPR_bac"/>
</dbReference>
<keyword evidence="6 13" id="KW-0560">Oxidoreductase</keyword>
<comment type="catalytic activity">
    <reaction evidence="11 13">
        <text>(S)-2,3,4,5-tetrahydrodipicolinate + NADP(+) + H2O = (2S,4S)-4-hydroxy-2,3,4,5-tetrahydrodipicolinate + NADPH + H(+)</text>
        <dbReference type="Rhea" id="RHEA:35331"/>
        <dbReference type="ChEBI" id="CHEBI:15377"/>
        <dbReference type="ChEBI" id="CHEBI:15378"/>
        <dbReference type="ChEBI" id="CHEBI:16845"/>
        <dbReference type="ChEBI" id="CHEBI:57783"/>
        <dbReference type="ChEBI" id="CHEBI:58349"/>
        <dbReference type="ChEBI" id="CHEBI:67139"/>
        <dbReference type="EC" id="1.17.1.8"/>
    </reaction>
</comment>
<dbReference type="CDD" id="cd02274">
    <property type="entry name" value="DHDPR_N"/>
    <property type="match status" value="1"/>
</dbReference>
<evidence type="ECO:0000256" key="12">
    <source>
        <dbReference type="ARBA" id="ARBA00049396"/>
    </source>
</evidence>
<evidence type="ECO:0000313" key="16">
    <source>
        <dbReference type="EMBL" id="VFP86325.1"/>
    </source>
</evidence>
<dbReference type="PROSITE" id="PS01298">
    <property type="entry name" value="DAPB"/>
    <property type="match status" value="1"/>
</dbReference>
<dbReference type="InterPro" id="IPR000846">
    <property type="entry name" value="DapB_N"/>
</dbReference>
<dbReference type="AlphaFoldDB" id="A0A451DI58"/>
<evidence type="ECO:0000256" key="2">
    <source>
        <dbReference type="ARBA" id="ARBA00022490"/>
    </source>
</evidence>
<dbReference type="EC" id="1.17.1.8" evidence="10 13"/>
<dbReference type="GO" id="GO:0008839">
    <property type="term" value="F:4-hydroxy-tetrahydrodipicolinate reductase"/>
    <property type="evidence" value="ECO:0007669"/>
    <property type="project" value="UniProtKB-UniRule"/>
</dbReference>
<organism evidence="16 17">
    <name type="scientific">Candidatus Erwinia haradaeae</name>
    <dbReference type="NCBI Taxonomy" id="1922217"/>
    <lineage>
        <taxon>Bacteria</taxon>
        <taxon>Pseudomonadati</taxon>
        <taxon>Pseudomonadota</taxon>
        <taxon>Gammaproteobacteria</taxon>
        <taxon>Enterobacterales</taxon>
        <taxon>Erwiniaceae</taxon>
        <taxon>Erwinia</taxon>
    </lineage>
</organism>
<evidence type="ECO:0000256" key="1">
    <source>
        <dbReference type="ARBA" id="ARBA00006642"/>
    </source>
</evidence>
<evidence type="ECO:0000256" key="11">
    <source>
        <dbReference type="ARBA" id="ARBA00049080"/>
    </source>
</evidence>
<dbReference type="InterPro" id="IPR022664">
    <property type="entry name" value="DapB_N_CS"/>
</dbReference>
<dbReference type="InterPro" id="IPR036291">
    <property type="entry name" value="NAD(P)-bd_dom_sf"/>
</dbReference>
<evidence type="ECO:0000313" key="17">
    <source>
        <dbReference type="Proteomes" id="UP000294343"/>
    </source>
</evidence>
<evidence type="ECO:0000256" key="10">
    <source>
        <dbReference type="ARBA" id="ARBA00038983"/>
    </source>
</evidence>
<dbReference type="FunFam" id="3.30.360.10:FF:000004">
    <property type="entry name" value="4-hydroxy-tetrahydrodipicolinate reductase"/>
    <property type="match status" value="1"/>
</dbReference>
<dbReference type="Pfam" id="PF05173">
    <property type="entry name" value="DapB_C"/>
    <property type="match status" value="1"/>
</dbReference>
<keyword evidence="3 13" id="KW-0028">Amino-acid biosynthesis</keyword>
<keyword evidence="2 13" id="KW-0963">Cytoplasm</keyword>
<dbReference type="Proteomes" id="UP000294343">
    <property type="component" value="Chromosome"/>
</dbReference>
<comment type="caution">
    <text evidence="13">Lacks conserved residue(s) required for the propagation of feature annotation.</text>
</comment>
<dbReference type="SUPFAM" id="SSF51735">
    <property type="entry name" value="NAD(P)-binding Rossmann-fold domains"/>
    <property type="match status" value="1"/>
</dbReference>
<name>A0A451DI58_9GAMM</name>
<evidence type="ECO:0000259" key="14">
    <source>
        <dbReference type="Pfam" id="PF01113"/>
    </source>
</evidence>
<evidence type="ECO:0000256" key="13">
    <source>
        <dbReference type="HAMAP-Rule" id="MF_00102"/>
    </source>
</evidence>
<keyword evidence="8 13" id="KW-0457">Lysine biosynthesis</keyword>
<dbReference type="PANTHER" id="PTHR20836">
    <property type="entry name" value="DIHYDRODIPICOLINATE REDUCTASE"/>
    <property type="match status" value="1"/>
</dbReference>
<dbReference type="GO" id="GO:0009089">
    <property type="term" value="P:lysine biosynthetic process via diaminopimelate"/>
    <property type="evidence" value="ECO:0007669"/>
    <property type="project" value="UniProtKB-UniRule"/>
</dbReference>
<comment type="pathway">
    <text evidence="9 13">Amino-acid biosynthesis; L-lysine biosynthesis via DAP pathway; (S)-tetrahydrodipicolinate from L-aspartate: step 4/4.</text>
</comment>
<feature type="domain" description="Dihydrodipicolinate reductase C-terminal" evidence="15">
    <location>
        <begin position="131"/>
        <end position="267"/>
    </location>
</feature>
<feature type="binding site" evidence="13">
    <location>
        <position position="159"/>
    </location>
    <ligand>
        <name>(S)-2,3,4,5-tetrahydrodipicolinate</name>
        <dbReference type="ChEBI" id="CHEBI:16845"/>
    </ligand>
</feature>
<feature type="binding site" evidence="13">
    <location>
        <begin position="101"/>
        <end position="103"/>
    </location>
    <ligand>
        <name>NAD(+)</name>
        <dbReference type="ChEBI" id="CHEBI:57540"/>
    </ligand>
</feature>
<dbReference type="GO" id="GO:0019877">
    <property type="term" value="P:diaminopimelate biosynthetic process"/>
    <property type="evidence" value="ECO:0007669"/>
    <property type="project" value="UniProtKB-UniRule"/>
</dbReference>
<dbReference type="GO" id="GO:0050661">
    <property type="term" value="F:NADP binding"/>
    <property type="evidence" value="ECO:0007669"/>
    <property type="project" value="UniProtKB-UniRule"/>
</dbReference>
<gene>
    <name evidence="16" type="primary">dapB1</name>
    <name evidence="13" type="synonym">dapB</name>
    <name evidence="16" type="ORF">ERCIPSPA2889_423</name>
</gene>
<dbReference type="GO" id="GO:0016726">
    <property type="term" value="F:oxidoreductase activity, acting on CH or CH2 groups, NAD or NADP as acceptor"/>
    <property type="evidence" value="ECO:0007669"/>
    <property type="project" value="UniProtKB-UniRule"/>
</dbReference>
<keyword evidence="7 13" id="KW-0520">NAD</keyword>
<comment type="catalytic activity">
    <reaction evidence="12 13">
        <text>(S)-2,3,4,5-tetrahydrodipicolinate + NAD(+) + H2O = (2S,4S)-4-hydroxy-2,3,4,5-tetrahydrodipicolinate + NADH + H(+)</text>
        <dbReference type="Rhea" id="RHEA:35323"/>
        <dbReference type="ChEBI" id="CHEBI:15377"/>
        <dbReference type="ChEBI" id="CHEBI:15378"/>
        <dbReference type="ChEBI" id="CHEBI:16845"/>
        <dbReference type="ChEBI" id="CHEBI:57540"/>
        <dbReference type="ChEBI" id="CHEBI:57945"/>
        <dbReference type="ChEBI" id="CHEBI:67139"/>
        <dbReference type="EC" id="1.17.1.8"/>
    </reaction>
</comment>
<evidence type="ECO:0000259" key="15">
    <source>
        <dbReference type="Pfam" id="PF05173"/>
    </source>
</evidence>
<dbReference type="Gene3D" id="3.40.50.720">
    <property type="entry name" value="NAD(P)-binding Rossmann-like Domain"/>
    <property type="match status" value="1"/>
</dbReference>
<feature type="active site" description="Proton donor" evidence="13">
    <location>
        <position position="162"/>
    </location>
</feature>
<evidence type="ECO:0000256" key="4">
    <source>
        <dbReference type="ARBA" id="ARBA00022857"/>
    </source>
</evidence>
<reference evidence="16 17" key="1">
    <citation type="submission" date="2019-02" db="EMBL/GenBank/DDBJ databases">
        <authorList>
            <person name="Manzano-Marin A."/>
            <person name="Manzano-Marin A."/>
        </authorList>
    </citation>
    <scope>NUCLEOTIDE SEQUENCE [LARGE SCALE GENOMIC DNA]</scope>
    <source>
        <strain evidence="16 17">ErCipseudotsugae</strain>
    </source>
</reference>
<dbReference type="Pfam" id="PF01113">
    <property type="entry name" value="DapB_N"/>
    <property type="match status" value="1"/>
</dbReference>
<dbReference type="Gene3D" id="3.30.360.10">
    <property type="entry name" value="Dihydrodipicolinate Reductase, domain 2"/>
    <property type="match status" value="1"/>
</dbReference>
<evidence type="ECO:0000256" key="5">
    <source>
        <dbReference type="ARBA" id="ARBA00022915"/>
    </source>
</evidence>
<evidence type="ECO:0000256" key="7">
    <source>
        <dbReference type="ARBA" id="ARBA00023027"/>
    </source>
</evidence>
<evidence type="ECO:0000256" key="9">
    <source>
        <dbReference type="ARBA" id="ARBA00037922"/>
    </source>
</evidence>
<evidence type="ECO:0000256" key="3">
    <source>
        <dbReference type="ARBA" id="ARBA00022605"/>
    </source>
</evidence>
<dbReference type="GO" id="GO:0005829">
    <property type="term" value="C:cytosol"/>
    <property type="evidence" value="ECO:0007669"/>
    <property type="project" value="TreeGrafter"/>
</dbReference>
<dbReference type="InterPro" id="IPR022663">
    <property type="entry name" value="DapB_C"/>
</dbReference>
<proteinExistence type="inferred from homology"/>
<comment type="similarity">
    <text evidence="1 13">Belongs to the DapB family.</text>
</comment>
<keyword evidence="5 13" id="KW-0220">Diaminopimelate biosynthesis</keyword>